<reference evidence="3" key="1">
    <citation type="submission" date="2012-03" db="EMBL/GenBank/DDBJ databases">
        <title>Complete genome of Caldisphaera lagunensis DSM 15908.</title>
        <authorList>
            <person name="Lucas S."/>
            <person name="Copeland A."/>
            <person name="Lapidus A."/>
            <person name="Glavina del Rio T."/>
            <person name="Dalin E."/>
            <person name="Tice H."/>
            <person name="Bruce D."/>
            <person name="Goodwin L."/>
            <person name="Pitluck S."/>
            <person name="Peters L."/>
            <person name="Mikhailova N."/>
            <person name="Teshima H."/>
            <person name="Kyrpides N."/>
            <person name="Mavromatis K."/>
            <person name="Ivanova N."/>
            <person name="Brettin T."/>
            <person name="Detter J.C."/>
            <person name="Han C."/>
            <person name="Larimer F."/>
            <person name="Land M."/>
            <person name="Hauser L."/>
            <person name="Markowitz V."/>
            <person name="Cheng J.-F."/>
            <person name="Hugenholtz P."/>
            <person name="Woyke T."/>
            <person name="Wu D."/>
            <person name="Spring S."/>
            <person name="Schroeder M."/>
            <person name="Brambilla E."/>
            <person name="Klenk H.-P."/>
            <person name="Eisen J.A."/>
        </authorList>
    </citation>
    <scope>NUCLEOTIDE SEQUENCE [LARGE SCALE GENOMIC DNA]</scope>
    <source>
        <strain evidence="3">DSM 15908 / JCM 11604 / IC-154</strain>
    </source>
</reference>
<dbReference type="KEGG" id="clg:Calag_1561"/>
<dbReference type="HOGENOM" id="CLU_023205_2_3_2"/>
<dbReference type="FunCoup" id="L0ACV4">
    <property type="interactions" value="38"/>
</dbReference>
<accession>L0ACV4</accession>
<dbReference type="GeneID" id="14212823"/>
<dbReference type="AlphaFoldDB" id="L0ACV4"/>
<organism evidence="2 3">
    <name type="scientific">Caldisphaera lagunensis (strain DSM 15908 / JCM 11604 / ANMR 0165 / IC-154)</name>
    <dbReference type="NCBI Taxonomy" id="1056495"/>
    <lineage>
        <taxon>Archaea</taxon>
        <taxon>Thermoproteota</taxon>
        <taxon>Thermoprotei</taxon>
        <taxon>Acidilobales</taxon>
        <taxon>Caldisphaeraceae</taxon>
        <taxon>Caldisphaera</taxon>
    </lineage>
</organism>
<evidence type="ECO:0000313" key="2">
    <source>
        <dbReference type="EMBL" id="AFZ71259.1"/>
    </source>
</evidence>
<dbReference type="SUPFAM" id="SSF51430">
    <property type="entry name" value="NAD(P)-linked oxidoreductase"/>
    <property type="match status" value="1"/>
</dbReference>
<dbReference type="InterPro" id="IPR020471">
    <property type="entry name" value="AKR"/>
</dbReference>
<dbReference type="PANTHER" id="PTHR43638">
    <property type="entry name" value="OXIDOREDUCTASE, ALDO/KETO REDUCTASE FAMILY PROTEIN"/>
    <property type="match status" value="1"/>
</dbReference>
<dbReference type="EMBL" id="CP003378">
    <property type="protein sequence ID" value="AFZ71259.1"/>
    <property type="molecule type" value="Genomic_DNA"/>
</dbReference>
<proteinExistence type="predicted"/>
<name>L0ACV4_CALLD</name>
<dbReference type="Proteomes" id="UP000010469">
    <property type="component" value="Chromosome"/>
</dbReference>
<dbReference type="eggNOG" id="arCOG01618">
    <property type="taxonomic scope" value="Archaea"/>
</dbReference>
<gene>
    <name evidence="2" type="ordered locus">Calag_1561</name>
</gene>
<dbReference type="PANTHER" id="PTHR43638:SF3">
    <property type="entry name" value="ALDEHYDE REDUCTASE"/>
    <property type="match status" value="1"/>
</dbReference>
<keyword evidence="3" id="KW-1185">Reference proteome</keyword>
<dbReference type="InParanoid" id="L0ACV4"/>
<dbReference type="RefSeq" id="WP_015233156.1">
    <property type="nucleotide sequence ID" value="NC_019791.1"/>
</dbReference>
<dbReference type="Gene3D" id="3.20.20.100">
    <property type="entry name" value="NADP-dependent oxidoreductase domain"/>
    <property type="match status" value="1"/>
</dbReference>
<protein>
    <submittedName>
        <fullName evidence="2">Putative oxidoreductase, aryl-alcohol dehydrogenase like protein</fullName>
    </submittedName>
</protein>
<dbReference type="OrthoDB" id="7236at2157"/>
<evidence type="ECO:0000313" key="3">
    <source>
        <dbReference type="Proteomes" id="UP000010469"/>
    </source>
</evidence>
<dbReference type="PRINTS" id="PR00069">
    <property type="entry name" value="ALDKETRDTASE"/>
</dbReference>
<dbReference type="Pfam" id="PF00248">
    <property type="entry name" value="Aldo_ket_red"/>
    <property type="match status" value="1"/>
</dbReference>
<dbReference type="InterPro" id="IPR023210">
    <property type="entry name" value="NADP_OxRdtase_dom"/>
</dbReference>
<dbReference type="GO" id="GO:0016491">
    <property type="term" value="F:oxidoreductase activity"/>
    <property type="evidence" value="ECO:0007669"/>
    <property type="project" value="InterPro"/>
</dbReference>
<dbReference type="STRING" id="1056495.Calag_1561"/>
<feature type="domain" description="NADP-dependent oxidoreductase" evidence="1">
    <location>
        <begin position="15"/>
        <end position="306"/>
    </location>
</feature>
<dbReference type="InterPro" id="IPR036812">
    <property type="entry name" value="NAD(P)_OxRdtase_dom_sf"/>
</dbReference>
<sequence length="316" mass="36333">MEFTNLGKTNEKISRIGLGAWQFSDAWGVTEYNIAKQVVSSSIELGINLIDTAMVYGRGMSESFLGKALRELNIERSSVFIVTKIPGEFLSYDDVFKAVDRSLERLQTDYIDALLAHWPPVWHNHPTCEYMKAFERLVELGKIRYIGLSDYPPELAEAARYCLSKNDLQIMEIRYNLVERQAEKEIIPYVESSEMTMLAWSPLAKAAILGKYSMEEINNFRDVRRNDAVFYPENYKQILKLADVIKEIAKKYDKTPSQVALNWLMNYSKNIVPIPGAKSKEQAIENAGSVGWKLSYSDWRKIDEISKSIKFTYVNF</sequence>
<evidence type="ECO:0000259" key="1">
    <source>
        <dbReference type="Pfam" id="PF00248"/>
    </source>
</evidence>